<proteinExistence type="predicted"/>
<dbReference type="Gene3D" id="2.160.20.10">
    <property type="entry name" value="Single-stranded right-handed beta-helix, Pectin lyase-like"/>
    <property type="match status" value="2"/>
</dbReference>
<dbReference type="InterPro" id="IPR006626">
    <property type="entry name" value="PbH1"/>
</dbReference>
<dbReference type="Pfam" id="PF21231">
    <property type="entry name" value="GH141_M"/>
    <property type="match status" value="1"/>
</dbReference>
<dbReference type="AlphaFoldDB" id="A0A9X3PBY4"/>
<dbReference type="PANTHER" id="PTHR36453:SF1">
    <property type="entry name" value="RIGHT HANDED BETA HELIX DOMAIN-CONTAINING PROTEIN"/>
    <property type="match status" value="1"/>
</dbReference>
<dbReference type="RefSeq" id="WP_270112612.1">
    <property type="nucleotide sequence ID" value="NZ_JAPZVP010000024.1"/>
</dbReference>
<dbReference type="InterPro" id="IPR008979">
    <property type="entry name" value="Galactose-bd-like_sf"/>
</dbReference>
<dbReference type="InterPro" id="IPR048482">
    <property type="entry name" value="GH141_ins"/>
</dbReference>
<sequence length="785" mass="86272">MRPTISTRRTGILAILVALAVALAGFVPVDGARAAVQHSFYVSPTGSDSNSGTAAAPWATLEKARNHIRQNNLNDNMTGDVVVYLRGGRHVRTAPFDLTDADSGSNGFRVVYRAYPGEAPIMDGGKAVTGWTRAGSAPYYVADVPESAGYADYFRQLYVGGKRAQLAMSEGIAGTAFWNDPAIPNPPANPDRPDRSYDGIEFPAGSVPDYTNVTDVRLFHIAIGFKADYFPLVDISTSGAYKRVQLAQPHFQVRLNRDAGDSLNFDHTYYFLNAFEELDAPGEWYHNRATDKIYYYPLPGEDVNAVGAHVPVVESLVNIKGRSTTAKARDITFDGVTFEHGNWLLPRDRHIGGTQAEALYADDPFNDPNYDGYGGEVPGQIRLTNTNGVMFTNNTVRKMGSGGIQLLDGAENTTITGNVFHNLTAAGIIAGRWMDVRAGSAARTKNIVIRNNIVTDTGDDFFQATGISLMNTYNAEISHNLVYDTAYMGFHQRKSDEFNLVDGVGKTTFSHNELYNATAKHTWGMYDGGAVYTFGAWPGSSFSHNYVHDHTSSSNFYSDNQSYQTRWDYNVSQDGRFDWSNRYRQPLSVYASHNHTDASNSTTSGAIFDRDGGPHVISDGAWPAEARSIMDSASLQSSYEHLRSKVPATNLANAATLSDSNRSTWDSSLKKLFDETLHTGEASAEQSEAWVQFDLGGDYNAFTFTIQQDNCCTWMITHWKVQRWSASQNAWIDIMPYQAINTTAPVVYKPPTHVATTSIRLFVQNTNTGGKIGVQEFNVTGEAKG</sequence>
<dbReference type="SMART" id="SM00710">
    <property type="entry name" value="PbH1"/>
    <property type="match status" value="5"/>
</dbReference>
<protein>
    <submittedName>
        <fullName evidence="3">Right-handed parallel beta-helix repeat-containing protein</fullName>
    </submittedName>
</protein>
<evidence type="ECO:0000313" key="4">
    <source>
        <dbReference type="Proteomes" id="UP001146067"/>
    </source>
</evidence>
<dbReference type="SUPFAM" id="SSF49785">
    <property type="entry name" value="Galactose-binding domain-like"/>
    <property type="match status" value="1"/>
</dbReference>
<dbReference type="InterPro" id="IPR012334">
    <property type="entry name" value="Pectin_lyas_fold"/>
</dbReference>
<reference evidence="3" key="1">
    <citation type="submission" date="2022-12" db="EMBL/GenBank/DDBJ databases">
        <title>Gycomyces niveus sp.nov.,a novel actinomycete isolated from soil in Shouguan.</title>
        <authorList>
            <person name="Yang X."/>
        </authorList>
    </citation>
    <scope>NUCLEOTIDE SEQUENCE</scope>
    <source>
        <strain evidence="3">NEAU-A15</strain>
    </source>
</reference>
<comment type="caution">
    <text evidence="3">The sequence shown here is derived from an EMBL/GenBank/DDBJ whole genome shotgun (WGS) entry which is preliminary data.</text>
</comment>
<dbReference type="PANTHER" id="PTHR36453">
    <property type="entry name" value="SECRETED PROTEIN-RELATED"/>
    <property type="match status" value="1"/>
</dbReference>
<evidence type="ECO:0000313" key="3">
    <source>
        <dbReference type="EMBL" id="MDA1362526.1"/>
    </source>
</evidence>
<dbReference type="InterPro" id="IPR011050">
    <property type="entry name" value="Pectin_lyase_fold/virulence"/>
</dbReference>
<feature type="domain" description="GH141-like insertion" evidence="2">
    <location>
        <begin position="243"/>
        <end position="297"/>
    </location>
</feature>
<dbReference type="Gene3D" id="2.60.120.260">
    <property type="entry name" value="Galactose-binding domain-like"/>
    <property type="match status" value="1"/>
</dbReference>
<gene>
    <name evidence="3" type="ORF">O1R50_23085</name>
</gene>
<accession>A0A9X3PBY4</accession>
<name>A0A9X3PBY4_9ACTN</name>
<dbReference type="Pfam" id="PF13229">
    <property type="entry name" value="Beta_helix"/>
    <property type="match status" value="1"/>
</dbReference>
<organism evidence="3 4">
    <name type="scientific">Glycomyces luteolus</name>
    <dbReference type="NCBI Taxonomy" id="2670330"/>
    <lineage>
        <taxon>Bacteria</taxon>
        <taxon>Bacillati</taxon>
        <taxon>Actinomycetota</taxon>
        <taxon>Actinomycetes</taxon>
        <taxon>Glycomycetales</taxon>
        <taxon>Glycomycetaceae</taxon>
        <taxon>Glycomyces</taxon>
    </lineage>
</organism>
<dbReference type="Proteomes" id="UP001146067">
    <property type="component" value="Unassembled WGS sequence"/>
</dbReference>
<keyword evidence="4" id="KW-1185">Reference proteome</keyword>
<dbReference type="InterPro" id="IPR039448">
    <property type="entry name" value="Beta_helix"/>
</dbReference>
<evidence type="ECO:0000259" key="1">
    <source>
        <dbReference type="Pfam" id="PF13229"/>
    </source>
</evidence>
<feature type="domain" description="Right handed beta helix" evidence="1">
    <location>
        <begin position="381"/>
        <end position="558"/>
    </location>
</feature>
<dbReference type="SUPFAM" id="SSF51126">
    <property type="entry name" value="Pectin lyase-like"/>
    <property type="match status" value="1"/>
</dbReference>
<dbReference type="EMBL" id="JAPZVP010000024">
    <property type="protein sequence ID" value="MDA1362526.1"/>
    <property type="molecule type" value="Genomic_DNA"/>
</dbReference>
<evidence type="ECO:0000259" key="2">
    <source>
        <dbReference type="Pfam" id="PF21231"/>
    </source>
</evidence>